<feature type="domain" description="ABC transporter" evidence="11">
    <location>
        <begin position="2"/>
        <end position="238"/>
    </location>
</feature>
<gene>
    <name evidence="13" type="ORF">IV55_GL001583</name>
    <name evidence="12" type="ORF">LSI01_01890</name>
</gene>
<comment type="function">
    <text evidence="9">Probably part of an ABC transporter complex. Responsible for energy coupling to the transport system.</text>
</comment>
<evidence type="ECO:0000256" key="2">
    <source>
        <dbReference type="ARBA" id="ARBA00005417"/>
    </source>
</evidence>
<dbReference type="InterPro" id="IPR003593">
    <property type="entry name" value="AAA+_ATPase"/>
</dbReference>
<comment type="similarity">
    <text evidence="2 10">Belongs to the ABC transporter superfamily.</text>
</comment>
<evidence type="ECO:0000256" key="3">
    <source>
        <dbReference type="ARBA" id="ARBA00022448"/>
    </source>
</evidence>
<evidence type="ECO:0000256" key="1">
    <source>
        <dbReference type="ARBA" id="ARBA00004202"/>
    </source>
</evidence>
<dbReference type="Pfam" id="PF00005">
    <property type="entry name" value="ABC_tran"/>
    <property type="match status" value="1"/>
</dbReference>
<dbReference type="STRING" id="348151.IV55_GL001583"/>
<keyword evidence="4 10" id="KW-1003">Cell membrane</keyword>
<dbReference type="PATRIC" id="fig|348151.3.peg.1630"/>
<comment type="caution">
    <text evidence="13">The sequence shown here is derived from an EMBL/GenBank/DDBJ whole genome shotgun (WGS) entry which is preliminary data.</text>
</comment>
<keyword evidence="14" id="KW-1185">Reference proteome</keyword>
<evidence type="ECO:0000256" key="5">
    <source>
        <dbReference type="ARBA" id="ARBA00022741"/>
    </source>
</evidence>
<proteinExistence type="inferred from homology"/>
<sequence>MIELEHVNFAYEDQPILKDISIKLGEEGQNVIGLIGQNGSGKSTMFLNLVGILQPTSGAIRIDGNTYQYDKKSLNELRQKVGIVFQDSEQQLFYSIVKDDVAFALHNLGLPEDEIVRRVREVLTQLDILQLKDRPIQYLSGGQKKRVAIAGILALHSEWLLLDEPTAGLDPDGTRRMIDLIEGLSKNGQKILISSHDMDFMYEIGDYFYLLQKGEIVRQGTSETVFADDEILKQCCLDQPWLMQLHQKLGLPLYSSKAQLFTDEQLITRLATLK</sequence>
<comment type="function">
    <text evidence="10">Part of an ABC transporter complex. Responsible for energy coupling to the transport system.</text>
</comment>
<protein>
    <recommendedName>
        <fullName evidence="10">ABC transporter ATP-binding protein</fullName>
    </recommendedName>
</protein>
<reference evidence="13 14" key="1">
    <citation type="journal article" date="2015" name="Genome Announc.">
        <title>Expanding the biotechnology potential of lactobacilli through comparative genomics of 213 strains and associated genera.</title>
        <authorList>
            <person name="Sun Z."/>
            <person name="Harris H.M."/>
            <person name="McCann A."/>
            <person name="Guo C."/>
            <person name="Argimon S."/>
            <person name="Zhang W."/>
            <person name="Yang X."/>
            <person name="Jeffery I.B."/>
            <person name="Cooney J.C."/>
            <person name="Kagawa T.F."/>
            <person name="Liu W."/>
            <person name="Song Y."/>
            <person name="Salvetti E."/>
            <person name="Wrobel A."/>
            <person name="Rasinkangas P."/>
            <person name="Parkhill J."/>
            <person name="Rea M.C."/>
            <person name="O'Sullivan O."/>
            <person name="Ritari J."/>
            <person name="Douillard F.P."/>
            <person name="Paul Ross R."/>
            <person name="Yang R."/>
            <person name="Briner A.E."/>
            <person name="Felis G.E."/>
            <person name="de Vos W.M."/>
            <person name="Barrangou R."/>
            <person name="Klaenhammer T.R."/>
            <person name="Caufield P.W."/>
            <person name="Cui Y."/>
            <person name="Zhang H."/>
            <person name="O'Toole P.W."/>
        </authorList>
    </citation>
    <scope>NUCLEOTIDE SEQUENCE [LARGE SCALE GENOMIC DNA]</scope>
    <source>
        <strain evidence="13 14">DSM 22696</strain>
    </source>
</reference>
<keyword evidence="8 10" id="KW-0472">Membrane</keyword>
<dbReference type="InterPro" id="IPR017871">
    <property type="entry name" value="ABC_transporter-like_CS"/>
</dbReference>
<dbReference type="EMBL" id="JQCB01000005">
    <property type="protein sequence ID" value="KRN96197.1"/>
    <property type="molecule type" value="Genomic_DNA"/>
</dbReference>
<accession>A0A0R2L8N9</accession>
<keyword evidence="7" id="KW-1278">Translocase</keyword>
<dbReference type="EMBL" id="BJUD01000002">
    <property type="protein sequence ID" value="GEK27878.1"/>
    <property type="molecule type" value="Genomic_DNA"/>
</dbReference>
<keyword evidence="3 10" id="KW-0813">Transport</keyword>
<dbReference type="InterPro" id="IPR005876">
    <property type="entry name" value="Co_trans_ATP-bd"/>
</dbReference>
<dbReference type="SMART" id="SM00382">
    <property type="entry name" value="AAA"/>
    <property type="match status" value="1"/>
</dbReference>
<dbReference type="GO" id="GO:0042626">
    <property type="term" value="F:ATPase-coupled transmembrane transporter activity"/>
    <property type="evidence" value="ECO:0007669"/>
    <property type="project" value="TreeGrafter"/>
</dbReference>
<dbReference type="InterPro" id="IPR050095">
    <property type="entry name" value="ECF_ABC_transporter_ATP-bd"/>
</dbReference>
<evidence type="ECO:0000259" key="11">
    <source>
        <dbReference type="PROSITE" id="PS50893"/>
    </source>
</evidence>
<dbReference type="OrthoDB" id="9784332at2"/>
<dbReference type="NCBIfam" id="TIGR01166">
    <property type="entry name" value="cbiO"/>
    <property type="match status" value="1"/>
</dbReference>
<keyword evidence="6 10" id="KW-0067">ATP-binding</keyword>
<evidence type="ECO:0000256" key="6">
    <source>
        <dbReference type="ARBA" id="ARBA00022840"/>
    </source>
</evidence>
<evidence type="ECO:0000256" key="7">
    <source>
        <dbReference type="ARBA" id="ARBA00022967"/>
    </source>
</evidence>
<evidence type="ECO:0000313" key="15">
    <source>
        <dbReference type="Proteomes" id="UP000321429"/>
    </source>
</evidence>
<dbReference type="PROSITE" id="PS50893">
    <property type="entry name" value="ABC_TRANSPORTER_2"/>
    <property type="match status" value="1"/>
</dbReference>
<organism evidence="13 14">
    <name type="scientific">Furfurilactobacillus siliginis</name>
    <dbReference type="NCBI Taxonomy" id="348151"/>
    <lineage>
        <taxon>Bacteria</taxon>
        <taxon>Bacillati</taxon>
        <taxon>Bacillota</taxon>
        <taxon>Bacilli</taxon>
        <taxon>Lactobacillales</taxon>
        <taxon>Lactobacillaceae</taxon>
        <taxon>Furfurilactobacillus</taxon>
    </lineage>
</organism>
<dbReference type="FunFam" id="3.40.50.300:FF:000224">
    <property type="entry name" value="Energy-coupling factor transporter ATP-binding protein EcfA"/>
    <property type="match status" value="1"/>
</dbReference>
<dbReference type="GO" id="GO:0006824">
    <property type="term" value="P:cobalt ion transport"/>
    <property type="evidence" value="ECO:0007669"/>
    <property type="project" value="InterPro"/>
</dbReference>
<dbReference type="GO" id="GO:0016887">
    <property type="term" value="F:ATP hydrolysis activity"/>
    <property type="evidence" value="ECO:0007669"/>
    <property type="project" value="InterPro"/>
</dbReference>
<evidence type="ECO:0000313" key="12">
    <source>
        <dbReference type="EMBL" id="GEK27878.1"/>
    </source>
</evidence>
<dbReference type="PANTHER" id="PTHR43553">
    <property type="entry name" value="HEAVY METAL TRANSPORTER"/>
    <property type="match status" value="1"/>
</dbReference>
<dbReference type="Gene3D" id="3.40.50.300">
    <property type="entry name" value="P-loop containing nucleotide triphosphate hydrolases"/>
    <property type="match status" value="1"/>
</dbReference>
<dbReference type="GO" id="GO:0043190">
    <property type="term" value="C:ATP-binding cassette (ABC) transporter complex"/>
    <property type="evidence" value="ECO:0007669"/>
    <property type="project" value="TreeGrafter"/>
</dbReference>
<dbReference type="AlphaFoldDB" id="A0A0R2L8N9"/>
<evidence type="ECO:0000256" key="4">
    <source>
        <dbReference type="ARBA" id="ARBA00022475"/>
    </source>
</evidence>
<name>A0A0R2L8N9_9LACO</name>
<evidence type="ECO:0000256" key="9">
    <source>
        <dbReference type="ARBA" id="ARBA00025157"/>
    </source>
</evidence>
<comment type="subcellular location">
    <subcellularLocation>
        <location evidence="1 10">Cell membrane</location>
        <topology evidence="1 10">Peripheral membrane protein</topology>
    </subcellularLocation>
</comment>
<evidence type="ECO:0000256" key="10">
    <source>
        <dbReference type="RuleBase" id="RU364103"/>
    </source>
</evidence>
<dbReference type="Proteomes" id="UP000321429">
    <property type="component" value="Unassembled WGS sequence"/>
</dbReference>
<evidence type="ECO:0000256" key="8">
    <source>
        <dbReference type="ARBA" id="ARBA00023136"/>
    </source>
</evidence>
<keyword evidence="5 10" id="KW-0547">Nucleotide-binding</keyword>
<dbReference type="PROSITE" id="PS00211">
    <property type="entry name" value="ABC_TRANSPORTER_1"/>
    <property type="match status" value="1"/>
</dbReference>
<dbReference type="GO" id="GO:0005524">
    <property type="term" value="F:ATP binding"/>
    <property type="evidence" value="ECO:0007669"/>
    <property type="project" value="UniProtKB-UniRule"/>
</dbReference>
<dbReference type="Proteomes" id="UP000051139">
    <property type="component" value="Unassembled WGS sequence"/>
</dbReference>
<dbReference type="InterPro" id="IPR027417">
    <property type="entry name" value="P-loop_NTPase"/>
</dbReference>
<dbReference type="InterPro" id="IPR015856">
    <property type="entry name" value="ABC_transpr_CbiO/EcfA_su"/>
</dbReference>
<evidence type="ECO:0000313" key="13">
    <source>
        <dbReference type="EMBL" id="KRN96197.1"/>
    </source>
</evidence>
<dbReference type="RefSeq" id="WP_057810008.1">
    <property type="nucleotide sequence ID" value="NZ_BJUD01000002.1"/>
</dbReference>
<evidence type="ECO:0000313" key="14">
    <source>
        <dbReference type="Proteomes" id="UP000051139"/>
    </source>
</evidence>
<reference evidence="12 15" key="2">
    <citation type="submission" date="2019-07" db="EMBL/GenBank/DDBJ databases">
        <title>Whole genome shotgun sequence of Lactobacillus siliginis NBRC 101315.</title>
        <authorList>
            <person name="Hosoyama A."/>
            <person name="Uohara A."/>
            <person name="Ohji S."/>
            <person name="Ichikawa N."/>
        </authorList>
    </citation>
    <scope>NUCLEOTIDE SEQUENCE [LARGE SCALE GENOMIC DNA]</scope>
    <source>
        <strain evidence="12 15">NBRC 101315</strain>
    </source>
</reference>
<dbReference type="InterPro" id="IPR003439">
    <property type="entry name" value="ABC_transporter-like_ATP-bd"/>
</dbReference>
<dbReference type="CDD" id="cd03225">
    <property type="entry name" value="ABC_cobalt_CbiO_domain1"/>
    <property type="match status" value="1"/>
</dbReference>
<dbReference type="PANTHER" id="PTHR43553:SF24">
    <property type="entry name" value="ENERGY-COUPLING FACTOR TRANSPORTER ATP-BINDING PROTEIN ECFA1"/>
    <property type="match status" value="1"/>
</dbReference>
<dbReference type="SUPFAM" id="SSF52540">
    <property type="entry name" value="P-loop containing nucleoside triphosphate hydrolases"/>
    <property type="match status" value="1"/>
</dbReference>